<comment type="caution">
    <text evidence="4">The sequence shown here is derived from an EMBL/GenBank/DDBJ whole genome shotgun (WGS) entry which is preliminary data.</text>
</comment>
<keyword evidence="1" id="KW-0479">Metal-binding</keyword>
<reference evidence="4" key="1">
    <citation type="journal article" date="2015" name="Nature">
        <title>Complex archaea that bridge the gap between prokaryotes and eukaryotes.</title>
        <authorList>
            <person name="Spang A."/>
            <person name="Saw J.H."/>
            <person name="Jorgensen S.L."/>
            <person name="Zaremba-Niedzwiedzka K."/>
            <person name="Martijn J."/>
            <person name="Lind A.E."/>
            <person name="van Eijk R."/>
            <person name="Schleper C."/>
            <person name="Guy L."/>
            <person name="Ettema T.J."/>
        </authorList>
    </citation>
    <scope>NUCLEOTIDE SEQUENCE</scope>
</reference>
<dbReference type="InterPro" id="IPR028995">
    <property type="entry name" value="Glyco_hydro_57/38_cen_sf"/>
</dbReference>
<dbReference type="Pfam" id="PF09261">
    <property type="entry name" value="Alpha-mann_mid"/>
    <property type="match status" value="1"/>
</dbReference>
<dbReference type="SMART" id="SM00872">
    <property type="entry name" value="Alpha-mann_mid"/>
    <property type="match status" value="1"/>
</dbReference>
<dbReference type="GO" id="GO:0009313">
    <property type="term" value="P:oligosaccharide catabolic process"/>
    <property type="evidence" value="ECO:0007669"/>
    <property type="project" value="TreeGrafter"/>
</dbReference>
<dbReference type="Gene3D" id="1.20.1270.50">
    <property type="entry name" value="Glycoside hydrolase family 38, central domain"/>
    <property type="match status" value="1"/>
</dbReference>
<dbReference type="Gene3D" id="2.70.98.30">
    <property type="entry name" value="Golgi alpha-mannosidase II, domain 4"/>
    <property type="match status" value="1"/>
</dbReference>
<dbReference type="PANTHER" id="PTHR46017:SF1">
    <property type="entry name" value="ALPHA-MANNOSIDASE 2C1"/>
    <property type="match status" value="1"/>
</dbReference>
<feature type="non-terminal residue" evidence="4">
    <location>
        <position position="356"/>
    </location>
</feature>
<dbReference type="InterPro" id="IPR013780">
    <property type="entry name" value="Glyco_hydro_b"/>
</dbReference>
<dbReference type="PANTHER" id="PTHR46017">
    <property type="entry name" value="ALPHA-MANNOSIDASE 2C1"/>
    <property type="match status" value="1"/>
</dbReference>
<keyword evidence="2" id="KW-0378">Hydrolase</keyword>
<evidence type="ECO:0000259" key="3">
    <source>
        <dbReference type="SMART" id="SM00872"/>
    </source>
</evidence>
<dbReference type="GO" id="GO:0030246">
    <property type="term" value="F:carbohydrate binding"/>
    <property type="evidence" value="ECO:0007669"/>
    <property type="project" value="InterPro"/>
</dbReference>
<dbReference type="InterPro" id="IPR011013">
    <property type="entry name" value="Gal_mutarotase_sf_dom"/>
</dbReference>
<dbReference type="GO" id="GO:0004559">
    <property type="term" value="F:alpha-mannosidase activity"/>
    <property type="evidence" value="ECO:0007669"/>
    <property type="project" value="InterPro"/>
</dbReference>
<dbReference type="InterPro" id="IPR015341">
    <property type="entry name" value="Glyco_hydro_38_cen"/>
</dbReference>
<dbReference type="SUPFAM" id="SSF88688">
    <property type="entry name" value="Families 57/38 glycoside transferase middle domain"/>
    <property type="match status" value="1"/>
</dbReference>
<feature type="non-terminal residue" evidence="4">
    <location>
        <position position="1"/>
    </location>
</feature>
<dbReference type="InterPro" id="IPR011682">
    <property type="entry name" value="Glyco_hydro_38_C"/>
</dbReference>
<gene>
    <name evidence="4" type="ORF">LCGC14_3042460</name>
</gene>
<proteinExistence type="predicted"/>
<dbReference type="GO" id="GO:0006013">
    <property type="term" value="P:mannose metabolic process"/>
    <property type="evidence" value="ECO:0007669"/>
    <property type="project" value="InterPro"/>
</dbReference>
<dbReference type="Gene3D" id="2.60.40.1180">
    <property type="entry name" value="Golgi alpha-mannosidase II"/>
    <property type="match status" value="1"/>
</dbReference>
<dbReference type="FunFam" id="1.20.1270.50:FF:000004">
    <property type="entry name" value="alpha-mannosidase 2C1 isoform X1"/>
    <property type="match status" value="1"/>
</dbReference>
<dbReference type="InterPro" id="IPR037094">
    <property type="entry name" value="Glyco_hydro_38_cen_sf"/>
</dbReference>
<dbReference type="GO" id="GO:0046872">
    <property type="term" value="F:metal ion binding"/>
    <property type="evidence" value="ECO:0007669"/>
    <property type="project" value="UniProtKB-KW"/>
</dbReference>
<dbReference type="EMBL" id="LAZR01063878">
    <property type="protein sequence ID" value="KKK58634.1"/>
    <property type="molecule type" value="Genomic_DNA"/>
</dbReference>
<accession>A0A0F8YX40</accession>
<organism evidence="4">
    <name type="scientific">marine sediment metagenome</name>
    <dbReference type="NCBI Taxonomy" id="412755"/>
    <lineage>
        <taxon>unclassified sequences</taxon>
        <taxon>metagenomes</taxon>
        <taxon>ecological metagenomes</taxon>
    </lineage>
</organism>
<dbReference type="Pfam" id="PF07748">
    <property type="entry name" value="Glyco_hydro_38C"/>
    <property type="match status" value="1"/>
</dbReference>
<evidence type="ECO:0000256" key="2">
    <source>
        <dbReference type="ARBA" id="ARBA00022801"/>
    </source>
</evidence>
<name>A0A0F8YX40_9ZZZZ</name>
<dbReference type="AlphaFoldDB" id="A0A0F8YX40"/>
<evidence type="ECO:0000313" key="4">
    <source>
        <dbReference type="EMBL" id="KKK58634.1"/>
    </source>
</evidence>
<feature type="domain" description="Glycoside hydrolase family 38 central" evidence="3">
    <location>
        <begin position="1"/>
        <end position="72"/>
    </location>
</feature>
<protein>
    <recommendedName>
        <fullName evidence="3">Glycoside hydrolase family 38 central domain-containing protein</fullName>
    </recommendedName>
</protein>
<dbReference type="SUPFAM" id="SSF74650">
    <property type="entry name" value="Galactose mutarotase-like"/>
    <property type="match status" value="1"/>
</dbReference>
<sequence>TTQARVKYNNRKSEILLVDAERISTLANLCRSALYPQQRLADAWEKVMFNQFHDILPGSSIKSVYQDSEEDYTWIRKIGEDIIKGSLDKISSQVDTSGVAGQPVVVFNSLSWPREAIVSIPAFLSRDYVVRDSEGNKCLFQKIEEKDFASKEEKSLLLCKAKLPSFGYTTLFIEERNEAKPKIGEQNKGLLKVGKYSLENEFFEVHINPTSGNLVSIYDKRKEREVLASEGNQLQILEEDKSRNDAWNIAYTGREWFLDKVENIEVIEEGPLRGVIRVWRSFLGDTKLNVFWDAPARDYPSSSFVQDIILYEGLPRIDFVTQVDWWEDNKLLKVAFPVRAKGKYATYEIPFGSILR</sequence>
<evidence type="ECO:0000256" key="1">
    <source>
        <dbReference type="ARBA" id="ARBA00022723"/>
    </source>
</evidence>